<evidence type="ECO:0000313" key="4">
    <source>
        <dbReference type="EMBL" id="KAL0167786.1"/>
    </source>
</evidence>
<dbReference type="EMBL" id="JAMKFB020000018">
    <property type="protein sequence ID" value="KAL0167786.1"/>
    <property type="molecule type" value="Genomic_DNA"/>
</dbReference>
<evidence type="ECO:0000256" key="1">
    <source>
        <dbReference type="ARBA" id="ARBA00004906"/>
    </source>
</evidence>
<evidence type="ECO:0000256" key="2">
    <source>
        <dbReference type="ARBA" id="ARBA00022441"/>
    </source>
</evidence>
<dbReference type="SMART" id="SM00612">
    <property type="entry name" value="Kelch"/>
    <property type="match status" value="4"/>
</dbReference>
<dbReference type="SUPFAM" id="SSF117281">
    <property type="entry name" value="Kelch motif"/>
    <property type="match status" value="1"/>
</dbReference>
<comment type="pathway">
    <text evidence="1">Protein modification; protein ubiquitination.</text>
</comment>
<evidence type="ECO:0000256" key="3">
    <source>
        <dbReference type="ARBA" id="ARBA00022786"/>
    </source>
</evidence>
<dbReference type="PANTHER" id="PTHR45632:SF4">
    <property type="entry name" value="KELCH-LIKE PROTEIN 36"/>
    <property type="match status" value="1"/>
</dbReference>
<sequence>MNQRRVDFYLGTVGDCLIAVGGRNDSGALSSVEVYHPAEDHWTYVAGLPRFTYGHAGTIHKGIVYISGGHDYQIGPYDPKTADTWTERQAMILARGWHSMASLDDRIYVIGGSDDHEDSMERFDVLGVEAFDPQTDQWTKVGPLRYPNSEAGVAVLDGKIYVLGGYTWEAMDFSQGTQVFAPEKGQWVLGPNLPKRIAGASACVCLVRPQQTNSIEGHTSGRTERDKQNSS</sequence>
<keyword evidence="3" id="KW-0833">Ubl conjugation pathway</keyword>
<name>A0ABD0P2J7_CIRMR</name>
<dbReference type="Pfam" id="PF01344">
    <property type="entry name" value="Kelch_1"/>
    <property type="match status" value="3"/>
</dbReference>
<dbReference type="AlphaFoldDB" id="A0ABD0P2J7"/>
<keyword evidence="2" id="KW-0880">Kelch repeat</keyword>
<comment type="caution">
    <text evidence="4">The sequence shown here is derived from an EMBL/GenBank/DDBJ whole genome shotgun (WGS) entry which is preliminary data.</text>
</comment>
<protein>
    <submittedName>
        <fullName evidence="4">Uncharacterized protein</fullName>
    </submittedName>
</protein>
<dbReference type="InterPro" id="IPR006652">
    <property type="entry name" value="Kelch_1"/>
</dbReference>
<dbReference type="PANTHER" id="PTHR45632">
    <property type="entry name" value="LD33804P"/>
    <property type="match status" value="1"/>
</dbReference>
<proteinExistence type="predicted"/>
<dbReference type="InterPro" id="IPR015915">
    <property type="entry name" value="Kelch-typ_b-propeller"/>
</dbReference>
<dbReference type="Proteomes" id="UP001529510">
    <property type="component" value="Unassembled WGS sequence"/>
</dbReference>
<gene>
    <name evidence="4" type="ORF">M9458_036008</name>
</gene>
<dbReference type="Gene3D" id="2.120.10.80">
    <property type="entry name" value="Kelch-type beta propeller"/>
    <property type="match status" value="1"/>
</dbReference>
<keyword evidence="5" id="KW-1185">Reference proteome</keyword>
<reference evidence="4 5" key="1">
    <citation type="submission" date="2024-05" db="EMBL/GenBank/DDBJ databases">
        <title>Genome sequencing and assembly of Indian major carp, Cirrhinus mrigala (Hamilton, 1822).</title>
        <authorList>
            <person name="Mohindra V."/>
            <person name="Chowdhury L.M."/>
            <person name="Lal K."/>
            <person name="Jena J.K."/>
        </authorList>
    </citation>
    <scope>NUCLEOTIDE SEQUENCE [LARGE SCALE GENOMIC DNA]</scope>
    <source>
        <strain evidence="4">CM1030</strain>
        <tissue evidence="4">Blood</tissue>
    </source>
</reference>
<evidence type="ECO:0000313" key="5">
    <source>
        <dbReference type="Proteomes" id="UP001529510"/>
    </source>
</evidence>
<accession>A0ABD0P2J7</accession>
<organism evidence="4 5">
    <name type="scientific">Cirrhinus mrigala</name>
    <name type="common">Mrigala</name>
    <dbReference type="NCBI Taxonomy" id="683832"/>
    <lineage>
        <taxon>Eukaryota</taxon>
        <taxon>Metazoa</taxon>
        <taxon>Chordata</taxon>
        <taxon>Craniata</taxon>
        <taxon>Vertebrata</taxon>
        <taxon>Euteleostomi</taxon>
        <taxon>Actinopterygii</taxon>
        <taxon>Neopterygii</taxon>
        <taxon>Teleostei</taxon>
        <taxon>Ostariophysi</taxon>
        <taxon>Cypriniformes</taxon>
        <taxon>Cyprinidae</taxon>
        <taxon>Labeoninae</taxon>
        <taxon>Labeonini</taxon>
        <taxon>Cirrhinus</taxon>
    </lineage>
</organism>